<dbReference type="AlphaFoldDB" id="A0A5C5XMW2"/>
<feature type="transmembrane region" description="Helical" evidence="8">
    <location>
        <begin position="154"/>
        <end position="170"/>
    </location>
</feature>
<dbReference type="PANTHER" id="PTHR33908">
    <property type="entry name" value="MANNOSYLTRANSFERASE YKCB-RELATED"/>
    <property type="match status" value="1"/>
</dbReference>
<reference evidence="10 11" key="1">
    <citation type="submission" date="2019-02" db="EMBL/GenBank/DDBJ databases">
        <title>Deep-cultivation of Planctomycetes and their phenomic and genomic characterization uncovers novel biology.</title>
        <authorList>
            <person name="Wiegand S."/>
            <person name="Jogler M."/>
            <person name="Boedeker C."/>
            <person name="Pinto D."/>
            <person name="Vollmers J."/>
            <person name="Rivas-Marin E."/>
            <person name="Kohn T."/>
            <person name="Peeters S.H."/>
            <person name="Heuer A."/>
            <person name="Rast P."/>
            <person name="Oberbeckmann S."/>
            <person name="Bunk B."/>
            <person name="Jeske O."/>
            <person name="Meyerdierks A."/>
            <person name="Storesund J.E."/>
            <person name="Kallscheuer N."/>
            <person name="Luecker S."/>
            <person name="Lage O.M."/>
            <person name="Pohl T."/>
            <person name="Merkel B.J."/>
            <person name="Hornburger P."/>
            <person name="Mueller R.-W."/>
            <person name="Bruemmer F."/>
            <person name="Labrenz M."/>
            <person name="Spormann A.M."/>
            <person name="Op Den Camp H."/>
            <person name="Overmann J."/>
            <person name="Amann R."/>
            <person name="Jetten M.S.M."/>
            <person name="Mascher T."/>
            <person name="Medema M.H."/>
            <person name="Devos D.P."/>
            <person name="Kaster A.-K."/>
            <person name="Ovreas L."/>
            <person name="Rohde M."/>
            <person name="Galperin M.Y."/>
            <person name="Jogler C."/>
        </authorList>
    </citation>
    <scope>NUCLEOTIDE SEQUENCE [LARGE SCALE GENOMIC DNA]</scope>
    <source>
        <strain evidence="10 11">Pan54</strain>
    </source>
</reference>
<feature type="transmembrane region" description="Helical" evidence="8">
    <location>
        <begin position="326"/>
        <end position="345"/>
    </location>
</feature>
<feature type="transmembrane region" description="Helical" evidence="8">
    <location>
        <begin position="262"/>
        <end position="279"/>
    </location>
</feature>
<feature type="transmembrane region" description="Helical" evidence="8">
    <location>
        <begin position="365"/>
        <end position="384"/>
    </location>
</feature>
<feature type="transmembrane region" description="Helical" evidence="8">
    <location>
        <begin position="300"/>
        <end position="320"/>
    </location>
</feature>
<name>A0A5C5XMW2_9PLAN</name>
<evidence type="ECO:0000313" key="11">
    <source>
        <dbReference type="Proteomes" id="UP000316095"/>
    </source>
</evidence>
<evidence type="ECO:0000259" key="9">
    <source>
        <dbReference type="Pfam" id="PF13231"/>
    </source>
</evidence>
<protein>
    <submittedName>
        <fullName evidence="10">Dolichyl-phosphate-mannose-protein mannosyltransferase</fullName>
    </submittedName>
</protein>
<sequence length="524" mass="58650">MIGISLLAMLLRCWDLSAIAVEHFDEGVYASNLWFTADEGYRYPDRHLYAPPLLPTLIEWSLLIFGQASWVPALPSLVAGICTIPLIWWMGRKLGGPLCGLSAAILLATNDVHILYSRTALTEAVLCFFMLLSVSLAHCTCLEQNAEARFSKRSIMLALLSGLMAGLAWLTKYNGWLSLAVIISGSTGWALFSRLPLRQWKWLILHWLLIVGVAFFLWLPYMISLDEFGGYSAVAANHRQYFGGLGEWLPALQWQIFNQYELSSWTSIAGLLCVGFLTWNRSALVRIIPAINTKMISPSGCWLLASWCIGLSVAIPLYHAYPRLVVPWWIGICLLGGLMAAKLPVVQASSLSNLQTEKQTGWKPVLPYFGFIILSLLTLSGPIMQAPAWENRTELKSIAEKDVQRAGVIAQLAGFRENEVIFYVYGEPAIFYHISAQNRLVGPIGHLDFALPAARNTKVPTFLITGPHAEESSLFHEQWEKLGNEFELIKTEQAPSSRFVQLNNEKVIQQSEPDSYRLYQLKSL</sequence>
<comment type="caution">
    <text evidence="10">The sequence shown here is derived from an EMBL/GenBank/DDBJ whole genome shotgun (WGS) entry which is preliminary data.</text>
</comment>
<proteinExistence type="predicted"/>
<gene>
    <name evidence="10" type="ORF">Pan54_52610</name>
</gene>
<evidence type="ECO:0000256" key="2">
    <source>
        <dbReference type="ARBA" id="ARBA00022475"/>
    </source>
</evidence>
<dbReference type="InterPro" id="IPR038731">
    <property type="entry name" value="RgtA/B/C-like"/>
</dbReference>
<evidence type="ECO:0000256" key="6">
    <source>
        <dbReference type="ARBA" id="ARBA00022989"/>
    </source>
</evidence>
<feature type="transmembrane region" description="Helical" evidence="8">
    <location>
        <begin position="122"/>
        <end position="142"/>
    </location>
</feature>
<organism evidence="10 11">
    <name type="scientific">Rubinisphaera italica</name>
    <dbReference type="NCBI Taxonomy" id="2527969"/>
    <lineage>
        <taxon>Bacteria</taxon>
        <taxon>Pseudomonadati</taxon>
        <taxon>Planctomycetota</taxon>
        <taxon>Planctomycetia</taxon>
        <taxon>Planctomycetales</taxon>
        <taxon>Planctomycetaceae</taxon>
        <taxon>Rubinisphaera</taxon>
    </lineage>
</organism>
<dbReference type="GO" id="GO:0005886">
    <property type="term" value="C:plasma membrane"/>
    <property type="evidence" value="ECO:0007669"/>
    <property type="project" value="UniProtKB-SubCell"/>
</dbReference>
<feature type="domain" description="Glycosyltransferase RgtA/B/C/D-like" evidence="9">
    <location>
        <begin position="51"/>
        <end position="218"/>
    </location>
</feature>
<keyword evidence="11" id="KW-1185">Reference proteome</keyword>
<dbReference type="GO" id="GO:0009103">
    <property type="term" value="P:lipopolysaccharide biosynthetic process"/>
    <property type="evidence" value="ECO:0007669"/>
    <property type="project" value="UniProtKB-ARBA"/>
</dbReference>
<evidence type="ECO:0000256" key="3">
    <source>
        <dbReference type="ARBA" id="ARBA00022676"/>
    </source>
</evidence>
<evidence type="ECO:0000256" key="1">
    <source>
        <dbReference type="ARBA" id="ARBA00004651"/>
    </source>
</evidence>
<feature type="transmembrane region" description="Helical" evidence="8">
    <location>
        <begin position="176"/>
        <end position="192"/>
    </location>
</feature>
<dbReference type="EMBL" id="SJPG01000001">
    <property type="protein sequence ID" value="TWT64497.1"/>
    <property type="molecule type" value="Genomic_DNA"/>
</dbReference>
<keyword evidence="6 8" id="KW-1133">Transmembrane helix</keyword>
<keyword evidence="5 8" id="KW-0812">Transmembrane</keyword>
<accession>A0A5C5XMW2</accession>
<evidence type="ECO:0000313" key="10">
    <source>
        <dbReference type="EMBL" id="TWT64497.1"/>
    </source>
</evidence>
<dbReference type="GO" id="GO:0016763">
    <property type="term" value="F:pentosyltransferase activity"/>
    <property type="evidence" value="ECO:0007669"/>
    <property type="project" value="TreeGrafter"/>
</dbReference>
<dbReference type="Pfam" id="PF13231">
    <property type="entry name" value="PMT_2"/>
    <property type="match status" value="1"/>
</dbReference>
<keyword evidence="7 8" id="KW-0472">Membrane</keyword>
<evidence type="ECO:0000256" key="4">
    <source>
        <dbReference type="ARBA" id="ARBA00022679"/>
    </source>
</evidence>
<dbReference type="Proteomes" id="UP000316095">
    <property type="component" value="Unassembled WGS sequence"/>
</dbReference>
<feature type="transmembrane region" description="Helical" evidence="8">
    <location>
        <begin position="98"/>
        <end position="116"/>
    </location>
</feature>
<evidence type="ECO:0000256" key="7">
    <source>
        <dbReference type="ARBA" id="ARBA00023136"/>
    </source>
</evidence>
<evidence type="ECO:0000256" key="8">
    <source>
        <dbReference type="SAM" id="Phobius"/>
    </source>
</evidence>
<dbReference type="PANTHER" id="PTHR33908:SF11">
    <property type="entry name" value="MEMBRANE PROTEIN"/>
    <property type="match status" value="1"/>
</dbReference>
<feature type="transmembrane region" description="Helical" evidence="8">
    <location>
        <begin position="204"/>
        <end position="223"/>
    </location>
</feature>
<keyword evidence="2" id="KW-1003">Cell membrane</keyword>
<dbReference type="InterPro" id="IPR050297">
    <property type="entry name" value="LipidA_mod_glycosyltrf_83"/>
</dbReference>
<comment type="subcellular location">
    <subcellularLocation>
        <location evidence="1">Cell membrane</location>
        <topology evidence="1">Multi-pass membrane protein</topology>
    </subcellularLocation>
</comment>
<keyword evidence="3 10" id="KW-0328">Glycosyltransferase</keyword>
<keyword evidence="4 10" id="KW-0808">Transferase</keyword>
<evidence type="ECO:0000256" key="5">
    <source>
        <dbReference type="ARBA" id="ARBA00022692"/>
    </source>
</evidence>
<feature type="transmembrane region" description="Helical" evidence="8">
    <location>
        <begin position="70"/>
        <end position="91"/>
    </location>
</feature>